<evidence type="ECO:0000313" key="19">
    <source>
        <dbReference type="Proteomes" id="UP000533900"/>
    </source>
</evidence>
<dbReference type="InterPro" id="IPR029017">
    <property type="entry name" value="Enolase-like_N"/>
</dbReference>
<feature type="binding site" evidence="14">
    <location>
        <position position="163"/>
    </location>
    <ligand>
        <name>substrate</name>
    </ligand>
</feature>
<keyword evidence="10 12" id="KW-0456">Lyase</keyword>
<dbReference type="Gene3D" id="3.30.390.10">
    <property type="entry name" value="Enolase-like, N-terminal domain"/>
    <property type="match status" value="1"/>
</dbReference>
<dbReference type="SFLD" id="SFLDG00178">
    <property type="entry name" value="enolase"/>
    <property type="match status" value="1"/>
</dbReference>
<comment type="caution">
    <text evidence="18">The sequence shown here is derived from an EMBL/GenBank/DDBJ whole genome shotgun (WGS) entry which is preliminary data.</text>
</comment>
<feature type="binding site" evidence="14">
    <location>
        <position position="316"/>
    </location>
    <ligand>
        <name>substrate</name>
    </ligand>
</feature>
<feature type="active site" description="Proton donor" evidence="12 13">
    <location>
        <position position="204"/>
    </location>
</feature>
<comment type="pathway">
    <text evidence="1 12">Carbohydrate degradation; glycolysis; pyruvate from D-glyceraldehyde 3-phosphate: step 4/5.</text>
</comment>
<dbReference type="Proteomes" id="UP000533900">
    <property type="component" value="Unassembled WGS sequence"/>
</dbReference>
<dbReference type="UniPathway" id="UPA00109">
    <property type="reaction ID" value="UER00187"/>
</dbReference>
<feature type="binding site" evidence="14">
    <location>
        <position position="289"/>
    </location>
    <ligand>
        <name>substrate</name>
    </ligand>
</feature>
<gene>
    <name evidence="12 18" type="primary">eno</name>
    <name evidence="18" type="ORF">H7F21_16100</name>
</gene>
<comment type="similarity">
    <text evidence="2 12">Belongs to the enolase family.</text>
</comment>
<evidence type="ECO:0000256" key="5">
    <source>
        <dbReference type="ARBA" id="ARBA00022490"/>
    </source>
</evidence>
<dbReference type="HAMAP" id="MF_00318">
    <property type="entry name" value="Enolase"/>
    <property type="match status" value="1"/>
</dbReference>
<evidence type="ECO:0000256" key="8">
    <source>
        <dbReference type="ARBA" id="ARBA00022842"/>
    </source>
</evidence>
<dbReference type="PANTHER" id="PTHR11902">
    <property type="entry name" value="ENOLASE"/>
    <property type="match status" value="1"/>
</dbReference>
<dbReference type="GO" id="GO:0004634">
    <property type="term" value="F:phosphopyruvate hydratase activity"/>
    <property type="evidence" value="ECO:0007669"/>
    <property type="project" value="UniProtKB-UniRule"/>
</dbReference>
<comment type="catalytic activity">
    <reaction evidence="12">
        <text>(2R)-2-phosphoglycerate = phosphoenolpyruvate + H2O</text>
        <dbReference type="Rhea" id="RHEA:10164"/>
        <dbReference type="ChEBI" id="CHEBI:15377"/>
        <dbReference type="ChEBI" id="CHEBI:58289"/>
        <dbReference type="ChEBI" id="CHEBI:58702"/>
        <dbReference type="EC" id="4.2.1.11"/>
    </reaction>
</comment>
<dbReference type="FunFam" id="3.30.390.10:FF:000001">
    <property type="entry name" value="Enolase"/>
    <property type="match status" value="1"/>
</dbReference>
<comment type="subcellular location">
    <subcellularLocation>
        <location evidence="12">Cytoplasm</location>
    </subcellularLocation>
    <subcellularLocation>
        <location evidence="12">Secreted</location>
    </subcellularLocation>
    <subcellularLocation>
        <location evidence="12">Cell surface</location>
    </subcellularLocation>
    <text evidence="12">Fractions of enolase are present in both the cytoplasm and on the cell surface.</text>
</comment>
<dbReference type="InterPro" id="IPR020811">
    <property type="entry name" value="Enolase_N"/>
</dbReference>
<dbReference type="InterPro" id="IPR020810">
    <property type="entry name" value="Enolase_C"/>
</dbReference>
<dbReference type="PROSITE" id="PS00164">
    <property type="entry name" value="ENOLASE"/>
    <property type="match status" value="1"/>
</dbReference>
<evidence type="ECO:0000259" key="17">
    <source>
        <dbReference type="SMART" id="SM01193"/>
    </source>
</evidence>
<dbReference type="SUPFAM" id="SSF51604">
    <property type="entry name" value="Enolase C-terminal domain-like"/>
    <property type="match status" value="1"/>
</dbReference>
<dbReference type="GO" id="GO:0000015">
    <property type="term" value="C:phosphopyruvate hydratase complex"/>
    <property type="evidence" value="ECO:0007669"/>
    <property type="project" value="InterPro"/>
</dbReference>
<dbReference type="EMBL" id="JACLCP010000006">
    <property type="protein sequence ID" value="MBC2846629.1"/>
    <property type="molecule type" value="Genomic_DNA"/>
</dbReference>
<dbReference type="InterPro" id="IPR036849">
    <property type="entry name" value="Enolase-like_C_sf"/>
</dbReference>
<dbReference type="PRINTS" id="PR00148">
    <property type="entry name" value="ENOLASE"/>
</dbReference>
<protein>
    <recommendedName>
        <fullName evidence="4 12">Enolase</fullName>
        <ecNumber evidence="3 12">4.2.1.11</ecNumber>
    </recommendedName>
    <alternativeName>
        <fullName evidence="12">2-phospho-D-glycerate hydro-lyase</fullName>
    </alternativeName>
    <alternativeName>
        <fullName evidence="12">2-phosphoglycerate dehydratase</fullName>
    </alternativeName>
</protein>
<dbReference type="SUPFAM" id="SSF54826">
    <property type="entry name" value="Enolase N-terminal domain-like"/>
    <property type="match status" value="1"/>
</dbReference>
<feature type="binding site" evidence="14">
    <location>
        <position position="392"/>
    </location>
    <ligand>
        <name>substrate</name>
    </ligand>
</feature>
<feature type="binding site" evidence="14">
    <location>
        <begin position="368"/>
        <end position="371"/>
    </location>
    <ligand>
        <name>substrate</name>
    </ligand>
</feature>
<dbReference type="FunFam" id="3.20.20.120:FF:000001">
    <property type="entry name" value="Enolase"/>
    <property type="match status" value="1"/>
</dbReference>
<dbReference type="GO" id="GO:0005576">
    <property type="term" value="C:extracellular region"/>
    <property type="evidence" value="ECO:0007669"/>
    <property type="project" value="UniProtKB-SubCell"/>
</dbReference>
<dbReference type="InterPro" id="IPR000941">
    <property type="entry name" value="Enolase"/>
</dbReference>
<feature type="binding site" evidence="14">
    <location>
        <position position="154"/>
    </location>
    <ligand>
        <name>substrate</name>
    </ligand>
</feature>
<evidence type="ECO:0000256" key="13">
    <source>
        <dbReference type="PIRSR" id="PIRSR001400-1"/>
    </source>
</evidence>
<feature type="binding site" evidence="12">
    <location>
        <position position="162"/>
    </location>
    <ligand>
        <name>(2R)-2-phosphoglycerate</name>
        <dbReference type="ChEBI" id="CHEBI:58289"/>
    </ligand>
</feature>
<feature type="active site" description="Proton acceptor" evidence="12 13">
    <location>
        <position position="341"/>
    </location>
</feature>
<keyword evidence="6 12" id="KW-0964">Secreted</keyword>
<feature type="domain" description="Enolase N-terminal" evidence="17">
    <location>
        <begin position="4"/>
        <end position="133"/>
    </location>
</feature>
<keyword evidence="19" id="KW-1185">Reference proteome</keyword>
<evidence type="ECO:0000256" key="3">
    <source>
        <dbReference type="ARBA" id="ARBA00012058"/>
    </source>
</evidence>
<evidence type="ECO:0000256" key="15">
    <source>
        <dbReference type="PIRSR" id="PIRSR001400-3"/>
    </source>
</evidence>
<comment type="cofactor">
    <cofactor evidence="12">
        <name>Mg(2+)</name>
        <dbReference type="ChEBI" id="CHEBI:18420"/>
    </cofactor>
    <text evidence="12">Binds a second Mg(2+) ion via substrate during catalysis.</text>
</comment>
<evidence type="ECO:0000256" key="10">
    <source>
        <dbReference type="ARBA" id="ARBA00023239"/>
    </source>
</evidence>
<organism evidence="18 19">
    <name type="scientific">Winogradskyella flava</name>
    <dbReference type="NCBI Taxonomy" id="1884876"/>
    <lineage>
        <taxon>Bacteria</taxon>
        <taxon>Pseudomonadati</taxon>
        <taxon>Bacteroidota</taxon>
        <taxon>Flavobacteriia</taxon>
        <taxon>Flavobacteriales</taxon>
        <taxon>Flavobacteriaceae</taxon>
        <taxon>Winogradskyella</taxon>
    </lineage>
</organism>
<feature type="binding site" evidence="12">
    <location>
        <position position="392"/>
    </location>
    <ligand>
        <name>(2R)-2-phosphoglycerate</name>
        <dbReference type="ChEBI" id="CHEBI:58289"/>
    </ligand>
</feature>
<dbReference type="SFLD" id="SFLDS00001">
    <property type="entry name" value="Enolase"/>
    <property type="match status" value="1"/>
</dbReference>
<feature type="binding site" evidence="12">
    <location>
        <position position="371"/>
    </location>
    <ligand>
        <name>(2R)-2-phosphoglycerate</name>
        <dbReference type="ChEBI" id="CHEBI:58289"/>
    </ligand>
</feature>
<dbReference type="RefSeq" id="WP_185790336.1">
    <property type="nucleotide sequence ID" value="NZ_JACLCP010000006.1"/>
</dbReference>
<accession>A0A842IWY3</accession>
<dbReference type="GO" id="GO:0000287">
    <property type="term" value="F:magnesium ion binding"/>
    <property type="evidence" value="ECO:0007669"/>
    <property type="project" value="UniProtKB-UniRule"/>
</dbReference>
<keyword evidence="18" id="KW-0670">Pyruvate</keyword>
<keyword evidence="7 12" id="KW-0479">Metal-binding</keyword>
<dbReference type="NCBIfam" id="TIGR01060">
    <property type="entry name" value="eno"/>
    <property type="match status" value="1"/>
</dbReference>
<keyword evidence="5 12" id="KW-0963">Cytoplasm</keyword>
<comment type="cofactor">
    <cofactor evidence="15">
        <name>Mg(2+)</name>
        <dbReference type="ChEBI" id="CHEBI:18420"/>
    </cofactor>
    <text evidence="15">Mg(2+) is required for catalysis and for stabilizing the dimer.</text>
</comment>
<evidence type="ECO:0000256" key="14">
    <source>
        <dbReference type="PIRSR" id="PIRSR001400-2"/>
    </source>
</evidence>
<name>A0A842IWY3_9FLAO</name>
<keyword evidence="8 12" id="KW-0460">Magnesium</keyword>
<proteinExistence type="inferred from homology"/>
<dbReference type="Pfam" id="PF03952">
    <property type="entry name" value="Enolase_N"/>
    <property type="match status" value="1"/>
</dbReference>
<feature type="binding site" evidence="12">
    <location>
        <position position="341"/>
    </location>
    <ligand>
        <name>(2R)-2-phosphoglycerate</name>
        <dbReference type="ChEBI" id="CHEBI:58289"/>
    </ligand>
</feature>
<dbReference type="PIRSF" id="PIRSF001400">
    <property type="entry name" value="Enolase"/>
    <property type="match status" value="1"/>
</dbReference>
<evidence type="ECO:0000313" key="18">
    <source>
        <dbReference type="EMBL" id="MBC2846629.1"/>
    </source>
</evidence>
<feature type="domain" description="Enolase C-terminal TIM barrel" evidence="16">
    <location>
        <begin position="138"/>
        <end position="429"/>
    </location>
</feature>
<dbReference type="CDD" id="cd03313">
    <property type="entry name" value="enolase"/>
    <property type="match status" value="1"/>
</dbReference>
<dbReference type="GO" id="GO:0006096">
    <property type="term" value="P:glycolytic process"/>
    <property type="evidence" value="ECO:0007669"/>
    <property type="project" value="UniProtKB-UniRule"/>
</dbReference>
<evidence type="ECO:0000256" key="1">
    <source>
        <dbReference type="ARBA" id="ARBA00005031"/>
    </source>
</evidence>
<evidence type="ECO:0000259" key="16">
    <source>
        <dbReference type="SMART" id="SM01192"/>
    </source>
</evidence>
<evidence type="ECO:0000256" key="4">
    <source>
        <dbReference type="ARBA" id="ARBA00017068"/>
    </source>
</evidence>
<evidence type="ECO:0000256" key="2">
    <source>
        <dbReference type="ARBA" id="ARBA00009604"/>
    </source>
</evidence>
<sequence length="430" mass="46050">MSIIINVHARQILDSRGNPTVEVDVVTESGIMGRAAVPSGASTGEHEAVELRDGGDAYMGKGVSKAVENVNAIIAQELLGVSVFEQNAIDQLMIDLDGTKNKSKLGANAILGVSLAVAKAAANELGMPLYRYVGGVSANTLPLPMMNIINGGSHSDAPIAFQEFMVMPVKAKNFTHAMQMGTEIFHNLKKVLHDRGLSTAVGDEGGFAPNLEGGTEDALDTIEKAVTKAGYTLGDDVKIALDCAAAEFYKDGKYDYSIFEGESGVVRTSKEQADYLADLASKYPIVSIEDGMDENDWDGWKYLTEKIGDKVQLVGDDLFVTNVERLGRGISEGIANSILIKVNQIGTLTETISAVNMAHNAGYTSVMSHRSGETEDNTIADLAVALNTGQIKTGSASRSDRMAKYNQLLRIEEELGDVAYFPQENAFKVK</sequence>
<feature type="binding site" evidence="12 15">
    <location>
        <position position="316"/>
    </location>
    <ligand>
        <name>Mg(2+)</name>
        <dbReference type="ChEBI" id="CHEBI:18420"/>
    </ligand>
</feature>
<evidence type="ECO:0000256" key="11">
    <source>
        <dbReference type="ARBA" id="ARBA00045763"/>
    </source>
</evidence>
<dbReference type="Pfam" id="PF00113">
    <property type="entry name" value="Enolase_C"/>
    <property type="match status" value="1"/>
</dbReference>
<evidence type="ECO:0000256" key="9">
    <source>
        <dbReference type="ARBA" id="ARBA00023152"/>
    </source>
</evidence>
<comment type="function">
    <text evidence="11 12">Catalyzes the reversible conversion of 2-phosphoglycerate (2-PG) into phosphoenolpyruvate (PEP). It is essential for the degradation of carbohydrates via glycolysis.</text>
</comment>
<keyword evidence="9 12" id="KW-0324">Glycolysis</keyword>
<dbReference type="AlphaFoldDB" id="A0A842IWY3"/>
<dbReference type="GO" id="GO:0009986">
    <property type="term" value="C:cell surface"/>
    <property type="evidence" value="ECO:0007669"/>
    <property type="project" value="UniProtKB-SubCell"/>
</dbReference>
<dbReference type="Gene3D" id="3.20.20.120">
    <property type="entry name" value="Enolase-like C-terminal domain"/>
    <property type="match status" value="1"/>
</dbReference>
<dbReference type="PANTHER" id="PTHR11902:SF1">
    <property type="entry name" value="ENOLASE"/>
    <property type="match status" value="1"/>
</dbReference>
<dbReference type="EC" id="4.2.1.11" evidence="3 12"/>
<dbReference type="SFLD" id="SFLDF00002">
    <property type="entry name" value="enolase"/>
    <property type="match status" value="1"/>
</dbReference>
<feature type="binding site" evidence="12 15">
    <location>
        <position position="289"/>
    </location>
    <ligand>
        <name>Mg(2+)</name>
        <dbReference type="ChEBI" id="CHEBI:18420"/>
    </ligand>
</feature>
<dbReference type="SMART" id="SM01193">
    <property type="entry name" value="Enolase_N"/>
    <property type="match status" value="1"/>
</dbReference>
<evidence type="ECO:0000256" key="12">
    <source>
        <dbReference type="HAMAP-Rule" id="MF_00318"/>
    </source>
</evidence>
<evidence type="ECO:0000256" key="7">
    <source>
        <dbReference type="ARBA" id="ARBA00022723"/>
    </source>
</evidence>
<reference evidence="18" key="1">
    <citation type="submission" date="2020-08" db="EMBL/GenBank/DDBJ databases">
        <title>Winogradskyella ouciana sp. nov., isolated from the hadal seawater of the Mariana Trench.</title>
        <authorList>
            <person name="He X."/>
        </authorList>
    </citation>
    <scope>NUCLEOTIDE SEQUENCE [LARGE SCALE GENOMIC DNA]</scope>
    <source>
        <strain evidence="18">KCTC 52348</strain>
    </source>
</reference>
<dbReference type="InterPro" id="IPR020809">
    <property type="entry name" value="Enolase_CS"/>
</dbReference>
<evidence type="ECO:0000256" key="6">
    <source>
        <dbReference type="ARBA" id="ARBA00022525"/>
    </source>
</evidence>
<feature type="binding site" evidence="12">
    <location>
        <position position="370"/>
    </location>
    <ligand>
        <name>(2R)-2-phosphoglycerate</name>
        <dbReference type="ChEBI" id="CHEBI:58289"/>
    </ligand>
</feature>
<dbReference type="SMART" id="SM01192">
    <property type="entry name" value="Enolase_C"/>
    <property type="match status" value="1"/>
</dbReference>
<feature type="binding site" evidence="12 15">
    <location>
        <position position="242"/>
    </location>
    <ligand>
        <name>Mg(2+)</name>
        <dbReference type="ChEBI" id="CHEBI:18420"/>
    </ligand>
</feature>